<evidence type="ECO:0000313" key="2">
    <source>
        <dbReference type="Proteomes" id="UP000004095"/>
    </source>
</evidence>
<dbReference type="Proteomes" id="UP000004095">
    <property type="component" value="Unassembled WGS sequence"/>
</dbReference>
<evidence type="ECO:0000313" key="1">
    <source>
        <dbReference type="EMBL" id="EAY24419.1"/>
    </source>
</evidence>
<keyword evidence="2" id="KW-1185">Reference proteome</keyword>
<accession>A1ZYY3</accession>
<dbReference type="EMBL" id="AAWS01000070">
    <property type="protein sequence ID" value="EAY24419.1"/>
    <property type="molecule type" value="Genomic_DNA"/>
</dbReference>
<gene>
    <name evidence="1" type="ORF">M23134_01759</name>
</gene>
<protein>
    <submittedName>
        <fullName evidence="1">Uncharacterized protein</fullName>
    </submittedName>
</protein>
<dbReference type="AlphaFoldDB" id="A1ZYY3"/>
<comment type="caution">
    <text evidence="1">The sequence shown here is derived from an EMBL/GenBank/DDBJ whole genome shotgun (WGS) entry which is preliminary data.</text>
</comment>
<proteinExistence type="predicted"/>
<reference evidence="1 2" key="1">
    <citation type="submission" date="2007-01" db="EMBL/GenBank/DDBJ databases">
        <authorList>
            <person name="Haygood M."/>
            <person name="Podell S."/>
            <person name="Anderson C."/>
            <person name="Hopkinson B."/>
            <person name="Roe K."/>
            <person name="Barbeau K."/>
            <person name="Gaasterland T."/>
            <person name="Ferriera S."/>
            <person name="Johnson J."/>
            <person name="Kravitz S."/>
            <person name="Beeson K."/>
            <person name="Sutton G."/>
            <person name="Rogers Y.-H."/>
            <person name="Friedman R."/>
            <person name="Frazier M."/>
            <person name="Venter J.C."/>
        </authorList>
    </citation>
    <scope>NUCLEOTIDE SEQUENCE [LARGE SCALE GENOMIC DNA]</scope>
    <source>
        <strain evidence="1 2">ATCC 23134</strain>
    </source>
</reference>
<organism evidence="1 2">
    <name type="scientific">Microscilla marina ATCC 23134</name>
    <dbReference type="NCBI Taxonomy" id="313606"/>
    <lineage>
        <taxon>Bacteria</taxon>
        <taxon>Pseudomonadati</taxon>
        <taxon>Bacteroidota</taxon>
        <taxon>Cytophagia</taxon>
        <taxon>Cytophagales</taxon>
        <taxon>Microscillaceae</taxon>
        <taxon>Microscilla</taxon>
    </lineage>
</organism>
<sequence>MFRNAYSNALLWNFFANVSIQKKINNGQARCKTTNDILKTT</sequence>
<name>A1ZYY3_MICM2</name>